<feature type="compositionally biased region" description="Basic and acidic residues" evidence="1">
    <location>
        <begin position="46"/>
        <end position="64"/>
    </location>
</feature>
<protein>
    <recommendedName>
        <fullName evidence="5">Secreted protein</fullName>
    </recommendedName>
</protein>
<sequence length="132" mass="14032">MRPTHFIVVSATLGLLLCSTSHAADSSRPPDTAVQRCQPEPQDAALPEHKPCDPHGLHPADEPGHMPPPPHEPPLAAVKACMGRKIGSKTTIYLHGDSIPAICQPYDGMVLARPLHPLLPPPPPDEGSHAPQ</sequence>
<evidence type="ECO:0000313" key="4">
    <source>
        <dbReference type="Proteomes" id="UP000248395"/>
    </source>
</evidence>
<feature type="chain" id="PRO_5016307519" description="Secreted protein" evidence="2">
    <location>
        <begin position="24"/>
        <end position="132"/>
    </location>
</feature>
<reference evidence="3 4" key="1">
    <citation type="submission" date="2018-05" db="EMBL/GenBank/DDBJ databases">
        <title>Genomic Encyclopedia of Type Strains, Phase IV (KMG-IV): sequencing the most valuable type-strain genomes for metagenomic binning, comparative biology and taxonomic classification.</title>
        <authorList>
            <person name="Goeker M."/>
        </authorList>
    </citation>
    <scope>NUCLEOTIDE SEQUENCE [LARGE SCALE GENOMIC DNA]</scope>
    <source>
        <strain evidence="3 4">DSM 25134</strain>
    </source>
</reference>
<evidence type="ECO:0000256" key="1">
    <source>
        <dbReference type="SAM" id="MobiDB-lite"/>
    </source>
</evidence>
<gene>
    <name evidence="3" type="ORF">DFR38_102255</name>
</gene>
<comment type="caution">
    <text evidence="3">The sequence shown here is derived from an EMBL/GenBank/DDBJ whole genome shotgun (WGS) entry which is preliminary data.</text>
</comment>
<feature type="region of interest" description="Disordered" evidence="1">
    <location>
        <begin position="22"/>
        <end position="75"/>
    </location>
</feature>
<keyword evidence="2" id="KW-0732">Signal</keyword>
<dbReference type="RefSeq" id="WP_059286821.1">
    <property type="nucleotide sequence ID" value="NZ_LNQU01000114.1"/>
</dbReference>
<evidence type="ECO:0000313" key="3">
    <source>
        <dbReference type="EMBL" id="PXX50598.1"/>
    </source>
</evidence>
<proteinExistence type="predicted"/>
<name>A0A318JQS1_9NEIS</name>
<dbReference type="OrthoDB" id="8596099at2"/>
<evidence type="ECO:0000256" key="2">
    <source>
        <dbReference type="SAM" id="SignalP"/>
    </source>
</evidence>
<evidence type="ECO:0008006" key="5">
    <source>
        <dbReference type="Google" id="ProtNLM"/>
    </source>
</evidence>
<dbReference type="EMBL" id="QJKC01000002">
    <property type="protein sequence ID" value="PXX50598.1"/>
    <property type="molecule type" value="Genomic_DNA"/>
</dbReference>
<accession>A0A318JQS1</accession>
<organism evidence="3 4">
    <name type="scientific">Aquitalea magnusonii</name>
    <dbReference type="NCBI Taxonomy" id="332411"/>
    <lineage>
        <taxon>Bacteria</taxon>
        <taxon>Pseudomonadati</taxon>
        <taxon>Pseudomonadota</taxon>
        <taxon>Betaproteobacteria</taxon>
        <taxon>Neisseriales</taxon>
        <taxon>Chromobacteriaceae</taxon>
        <taxon>Aquitalea</taxon>
    </lineage>
</organism>
<feature type="signal peptide" evidence="2">
    <location>
        <begin position="1"/>
        <end position="23"/>
    </location>
</feature>
<dbReference type="Proteomes" id="UP000248395">
    <property type="component" value="Unassembled WGS sequence"/>
</dbReference>
<keyword evidence="4" id="KW-1185">Reference proteome</keyword>
<dbReference type="AlphaFoldDB" id="A0A318JQS1"/>